<dbReference type="AlphaFoldDB" id="A0A1W1YLL9"/>
<gene>
    <name evidence="1" type="ORF">SAMN05660703_0648</name>
</gene>
<evidence type="ECO:0000313" key="1">
    <source>
        <dbReference type="EMBL" id="SMC37039.1"/>
    </source>
</evidence>
<dbReference type="Proteomes" id="UP000192360">
    <property type="component" value="Unassembled WGS sequence"/>
</dbReference>
<organism evidence="1 2">
    <name type="scientific">Cellulophaga tyrosinoxydans</name>
    <dbReference type="NCBI Taxonomy" id="504486"/>
    <lineage>
        <taxon>Bacteria</taxon>
        <taxon>Pseudomonadati</taxon>
        <taxon>Bacteroidota</taxon>
        <taxon>Flavobacteriia</taxon>
        <taxon>Flavobacteriales</taxon>
        <taxon>Flavobacteriaceae</taxon>
        <taxon>Cellulophaga</taxon>
    </lineage>
</organism>
<proteinExistence type="predicted"/>
<keyword evidence="2" id="KW-1185">Reference proteome</keyword>
<accession>A0A1W1YLL9</accession>
<name>A0A1W1YLL9_9FLAO</name>
<evidence type="ECO:0000313" key="2">
    <source>
        <dbReference type="Proteomes" id="UP000192360"/>
    </source>
</evidence>
<reference evidence="1 2" key="1">
    <citation type="submission" date="2017-04" db="EMBL/GenBank/DDBJ databases">
        <authorList>
            <person name="Afonso C.L."/>
            <person name="Miller P.J."/>
            <person name="Scott M.A."/>
            <person name="Spackman E."/>
            <person name="Goraichik I."/>
            <person name="Dimitrov K.M."/>
            <person name="Suarez D.L."/>
            <person name="Swayne D.E."/>
        </authorList>
    </citation>
    <scope>NUCLEOTIDE SEQUENCE [LARGE SCALE GENOMIC DNA]</scope>
    <source>
        <strain evidence="1 2">DSM 21164</strain>
    </source>
</reference>
<sequence length="41" mass="4599">MQKSFILFIVLIIVITIAVLTDNNTEHQNTKALIALSETQN</sequence>
<protein>
    <submittedName>
        <fullName evidence="1">Uncharacterized protein</fullName>
    </submittedName>
</protein>
<dbReference type="RefSeq" id="WP_262487887.1">
    <property type="nucleotide sequence ID" value="NZ_FWXO01000001.1"/>
</dbReference>
<dbReference type="EMBL" id="FWXO01000001">
    <property type="protein sequence ID" value="SMC37039.1"/>
    <property type="molecule type" value="Genomic_DNA"/>
</dbReference>